<dbReference type="InterPro" id="IPR008928">
    <property type="entry name" value="6-hairpin_glycosidase_sf"/>
</dbReference>
<dbReference type="InterPro" id="IPR012341">
    <property type="entry name" value="6hp_glycosidase-like_sf"/>
</dbReference>
<keyword evidence="3" id="KW-1185">Reference proteome</keyword>
<dbReference type="OrthoDB" id="9806701at2"/>
<name>A0A328U9B4_9BACL</name>
<reference evidence="2 3" key="1">
    <citation type="submission" date="2018-06" db="EMBL/GenBank/DDBJ databases">
        <title>Paenibacillus montanisoli sp. nov., isolated from mountain area soil.</title>
        <authorList>
            <person name="Wu M."/>
        </authorList>
    </citation>
    <scope>NUCLEOTIDE SEQUENCE [LARGE SCALE GENOMIC DNA]</scope>
    <source>
        <strain evidence="2 3">RA17</strain>
    </source>
</reference>
<protein>
    <recommendedName>
        <fullName evidence="4">Alpha-L-rhamnosidase six-hairpin glycosidase domain-containing protein</fullName>
    </recommendedName>
</protein>
<accession>A0A328U9B4</accession>
<gene>
    <name evidence="2" type="ORF">DL346_05600</name>
</gene>
<dbReference type="Gene3D" id="1.50.10.10">
    <property type="match status" value="1"/>
</dbReference>
<feature type="region of interest" description="Disordered" evidence="1">
    <location>
        <begin position="213"/>
        <end position="241"/>
    </location>
</feature>
<dbReference type="Proteomes" id="UP000249260">
    <property type="component" value="Unassembled WGS sequence"/>
</dbReference>
<comment type="caution">
    <text evidence="2">The sequence shown here is derived from an EMBL/GenBank/DDBJ whole genome shotgun (WGS) entry which is preliminary data.</text>
</comment>
<evidence type="ECO:0000313" key="3">
    <source>
        <dbReference type="Proteomes" id="UP000249260"/>
    </source>
</evidence>
<dbReference type="GO" id="GO:0005975">
    <property type="term" value="P:carbohydrate metabolic process"/>
    <property type="evidence" value="ECO:0007669"/>
    <property type="project" value="InterPro"/>
</dbReference>
<evidence type="ECO:0008006" key="4">
    <source>
        <dbReference type="Google" id="ProtNLM"/>
    </source>
</evidence>
<evidence type="ECO:0000256" key="1">
    <source>
        <dbReference type="SAM" id="MobiDB-lite"/>
    </source>
</evidence>
<dbReference type="RefSeq" id="WP_112881054.1">
    <property type="nucleotide sequence ID" value="NZ_QLUW01000001.1"/>
</dbReference>
<evidence type="ECO:0000313" key="2">
    <source>
        <dbReference type="EMBL" id="RAP77931.1"/>
    </source>
</evidence>
<dbReference type="AlphaFoldDB" id="A0A328U9B4"/>
<dbReference type="SUPFAM" id="SSF48208">
    <property type="entry name" value="Six-hairpin glycosidases"/>
    <property type="match status" value="1"/>
</dbReference>
<proteinExistence type="predicted"/>
<organism evidence="2 3">
    <name type="scientific">Paenibacillus montanisoli</name>
    <dbReference type="NCBI Taxonomy" id="2081970"/>
    <lineage>
        <taxon>Bacteria</taxon>
        <taxon>Bacillati</taxon>
        <taxon>Bacillota</taxon>
        <taxon>Bacilli</taxon>
        <taxon>Bacillales</taxon>
        <taxon>Paenibacillaceae</taxon>
        <taxon>Paenibacillus</taxon>
    </lineage>
</organism>
<dbReference type="EMBL" id="QLUW01000001">
    <property type="protein sequence ID" value="RAP77931.1"/>
    <property type="molecule type" value="Genomic_DNA"/>
</dbReference>
<sequence>MNLLLDSQSSQSFCKAVWTKPAAWEAGAPDQRIIHIRGANFTRPARIRRLGLRLGLGYFKCGSQNDIDWVTDFRLLARDGMEWKEVLATQGQSRPVHRNVRNSEIKDEEIMWYDLQASDIVTESVLVEIRRCGIDGWWTPWNLAMTGVVLEGDVEEPPTETIRTSSWKVSGIDLSGLPVGVSATKTETGIRYKTRYLEVGFRLDRPAFSSLEIDDDGNGNTGTNLLVTDENPEPWGHSSAGAAEGLNRFAAQGFQLRSVGMQDVNGIPTECEGETSVAGNIVTYEFKAQEGLNFKLQWVVEEDRLQLKAERIGDKAIRAWHSSVWQFSFDSKATPTGVLGSITRFGETGLVRLPALIHAPRLGDLEIRTISGSGLLRSDSVRPILATTAEIKVGEEPQPEGDYLLLPGKHSAVFELKAGRPLRVISDIPQENMPPVVKDALVRAVLTSLPYRPDMATFANNNNAMPAQICMDNWSALSTRLGSLTDGLSALDLLRDTLERWLDGGVGYACGPSPKGDHLMEDEYLMTGVSCLLGIAEYLESSEDRAWLERYGAKIRHQLNLMLARDLDGDGLIESKYRLGISGQFQWSTNFMDVISFGWKDAFTNALLYSCLRNLAEVLPRLGRPDLAEGLAEWADTLQAQYIPAFFNPETGWVAGWRCKEDKLHDYGFLYVNSAAVCGGLIDDTLSRDIIGKLWGELGKAGLKEFHLGLPGNVWCIPDSDMATYQHNQSYGYYANGGLSLTQSRHFVNALYKVGMIEEGDRILQGICQSLSNGTAYGGVGSGVDWRRWDGTPTGYEGLLCDQLGIVQTIVDRYTVYQYA</sequence>